<evidence type="ECO:0000256" key="2">
    <source>
        <dbReference type="ARBA" id="ARBA00022679"/>
    </source>
</evidence>
<dbReference type="PANTHER" id="PTHR12049">
    <property type="entry name" value="PROTEIN ARGININE METHYLTRANSFERASE NDUFAF7, MITOCHONDRIAL"/>
    <property type="match status" value="1"/>
</dbReference>
<reference evidence="3" key="1">
    <citation type="journal article" date="2014" name="Int. J. Syst. Evol. Microbiol.">
        <title>Complete genome sequence of Corynebacterium casei LMG S-19264T (=DSM 44701T), isolated from a smear-ripened cheese.</title>
        <authorList>
            <consortium name="US DOE Joint Genome Institute (JGI-PGF)"/>
            <person name="Walter F."/>
            <person name="Albersmeier A."/>
            <person name="Kalinowski J."/>
            <person name="Ruckert C."/>
        </authorList>
    </citation>
    <scope>NUCLEOTIDE SEQUENCE</scope>
    <source>
        <strain evidence="3">CGMCC 1.15725</strain>
    </source>
</reference>
<organism evidence="3 4">
    <name type="scientific">Aliidongia dinghuensis</name>
    <dbReference type="NCBI Taxonomy" id="1867774"/>
    <lineage>
        <taxon>Bacteria</taxon>
        <taxon>Pseudomonadati</taxon>
        <taxon>Pseudomonadota</taxon>
        <taxon>Alphaproteobacteria</taxon>
        <taxon>Rhodospirillales</taxon>
        <taxon>Dongiaceae</taxon>
        <taxon>Aliidongia</taxon>
    </lineage>
</organism>
<dbReference type="GO" id="GO:0035243">
    <property type="term" value="F:protein-arginine omega-N symmetric methyltransferase activity"/>
    <property type="evidence" value="ECO:0007669"/>
    <property type="project" value="TreeGrafter"/>
</dbReference>
<protein>
    <submittedName>
        <fullName evidence="3">ATP synthase subunit beta</fullName>
    </submittedName>
</protein>
<comment type="caution">
    <text evidence="3">The sequence shown here is derived from an EMBL/GenBank/DDBJ whole genome shotgun (WGS) entry which is preliminary data.</text>
</comment>
<dbReference type="EMBL" id="BMJQ01000003">
    <property type="protein sequence ID" value="GGF08252.1"/>
    <property type="molecule type" value="Genomic_DNA"/>
</dbReference>
<sequence>MTPLERQLAGEIRASGPIGVDRFMAAALGHYYGTRDPLGAGGDFTTAPEVSQVFGEILGLWSADQWQRLDGPLPVRLVELGPGRGTLMADMLRALRVVPALRQAVEIHLVETSPALRARQAATLAGSHPDVTPHWHDALADVPEGPMLLVANEFFDALPIRQWRRAGETWRERLVGLDAAGQLAFTLGPEGHPPIPPPNDAPDGALFETCEPALAVAREIGRRLSRAPGAALLIDYGHGRTAAGDTLQAVKGHAFAPVLAEPGEADLTAHVDFDALGQALAAVGANVAPLAPQGQFLIDHGANLRLDALLRGKDEDAALVLKAGVRRLLDPMEMGRLFKVLAATSPERSPP</sequence>
<dbReference type="Proteomes" id="UP000646365">
    <property type="component" value="Unassembled WGS sequence"/>
</dbReference>
<dbReference type="Gene3D" id="3.40.50.12710">
    <property type="match status" value="1"/>
</dbReference>
<gene>
    <name evidence="3" type="ORF">GCM10011611_12070</name>
</gene>
<dbReference type="GO" id="GO:0032259">
    <property type="term" value="P:methylation"/>
    <property type="evidence" value="ECO:0007669"/>
    <property type="project" value="UniProtKB-KW"/>
</dbReference>
<keyword evidence="2" id="KW-0808">Transferase</keyword>
<proteinExistence type="predicted"/>
<evidence type="ECO:0000256" key="1">
    <source>
        <dbReference type="ARBA" id="ARBA00022603"/>
    </source>
</evidence>
<dbReference type="RefSeq" id="WP_189043614.1">
    <property type="nucleotide sequence ID" value="NZ_BMJQ01000003.1"/>
</dbReference>
<dbReference type="InterPro" id="IPR038375">
    <property type="entry name" value="NDUFAF7_sf"/>
</dbReference>
<evidence type="ECO:0000313" key="3">
    <source>
        <dbReference type="EMBL" id="GGF08252.1"/>
    </source>
</evidence>
<evidence type="ECO:0000313" key="4">
    <source>
        <dbReference type="Proteomes" id="UP000646365"/>
    </source>
</evidence>
<accession>A0A8J2YSB0</accession>
<keyword evidence="1" id="KW-0489">Methyltransferase</keyword>
<dbReference type="SUPFAM" id="SSF53335">
    <property type="entry name" value="S-adenosyl-L-methionine-dependent methyltransferases"/>
    <property type="match status" value="1"/>
</dbReference>
<name>A0A8J2YSB0_9PROT</name>
<dbReference type="Pfam" id="PF02636">
    <property type="entry name" value="Methyltransf_28"/>
    <property type="match status" value="1"/>
</dbReference>
<keyword evidence="4" id="KW-1185">Reference proteome</keyword>
<dbReference type="AlphaFoldDB" id="A0A8J2YSB0"/>
<reference evidence="3" key="2">
    <citation type="submission" date="2020-09" db="EMBL/GenBank/DDBJ databases">
        <authorList>
            <person name="Sun Q."/>
            <person name="Zhou Y."/>
        </authorList>
    </citation>
    <scope>NUCLEOTIDE SEQUENCE</scope>
    <source>
        <strain evidence="3">CGMCC 1.15725</strain>
    </source>
</reference>
<dbReference type="PANTHER" id="PTHR12049:SF7">
    <property type="entry name" value="PROTEIN ARGININE METHYLTRANSFERASE NDUFAF7, MITOCHONDRIAL"/>
    <property type="match status" value="1"/>
</dbReference>
<dbReference type="InterPro" id="IPR029063">
    <property type="entry name" value="SAM-dependent_MTases_sf"/>
</dbReference>
<dbReference type="InterPro" id="IPR003788">
    <property type="entry name" value="NDUFAF7"/>
</dbReference>